<keyword evidence="1" id="KW-0732">Signal</keyword>
<reference evidence="2 3" key="1">
    <citation type="submission" date="2022-11" db="EMBL/GenBank/DDBJ databases">
        <title>Acinetobacter entericus sp. nov., isolated from the gut of the plastic-eating larvae of the Coleoptera insect Zophobas atratus.</title>
        <authorList>
            <person name="Dong X."/>
            <person name="Yang Y."/>
        </authorList>
    </citation>
    <scope>NUCLEOTIDE SEQUENCE [LARGE SCALE GENOMIC DNA]</scope>
    <source>
        <strain evidence="2 3">BIT-DXN8</strain>
    </source>
</reference>
<comment type="caution">
    <text evidence="2">The sequence shown here is derived from an EMBL/GenBank/DDBJ whole genome shotgun (WGS) entry which is preliminary data.</text>
</comment>
<name>A0ABT3NN70_9GAMM</name>
<keyword evidence="3" id="KW-1185">Reference proteome</keyword>
<proteinExistence type="predicted"/>
<dbReference type="EMBL" id="JAPEQW010000043">
    <property type="protein sequence ID" value="MCW8041019.1"/>
    <property type="molecule type" value="Genomic_DNA"/>
</dbReference>
<dbReference type="PROSITE" id="PS51257">
    <property type="entry name" value="PROKAR_LIPOPROTEIN"/>
    <property type="match status" value="1"/>
</dbReference>
<dbReference type="RefSeq" id="WP_265466102.1">
    <property type="nucleotide sequence ID" value="NZ_JAPEQW010000043.1"/>
</dbReference>
<protein>
    <recommendedName>
        <fullName evidence="4">Lipoprotein</fullName>
    </recommendedName>
</protein>
<feature type="chain" id="PRO_5047255055" description="Lipoprotein" evidence="1">
    <location>
        <begin position="19"/>
        <end position="219"/>
    </location>
</feature>
<evidence type="ECO:0000313" key="3">
    <source>
        <dbReference type="Proteomes" id="UP001209682"/>
    </source>
</evidence>
<evidence type="ECO:0000256" key="1">
    <source>
        <dbReference type="SAM" id="SignalP"/>
    </source>
</evidence>
<organism evidence="2 3">
    <name type="scientific">Acinetobacter entericus</name>
    <dbReference type="NCBI Taxonomy" id="2989714"/>
    <lineage>
        <taxon>Bacteria</taxon>
        <taxon>Pseudomonadati</taxon>
        <taxon>Pseudomonadota</taxon>
        <taxon>Gammaproteobacteria</taxon>
        <taxon>Moraxellales</taxon>
        <taxon>Moraxellaceae</taxon>
        <taxon>Acinetobacter</taxon>
    </lineage>
</organism>
<evidence type="ECO:0008006" key="4">
    <source>
        <dbReference type="Google" id="ProtNLM"/>
    </source>
</evidence>
<feature type="signal peptide" evidence="1">
    <location>
        <begin position="1"/>
        <end position="18"/>
    </location>
</feature>
<dbReference type="Proteomes" id="UP001209682">
    <property type="component" value="Unassembled WGS sequence"/>
</dbReference>
<gene>
    <name evidence="2" type="ORF">OKC24_17985</name>
</gene>
<sequence length="219" mass="24399">MKRLLLIGVLGLALGGCATPKYNYQAVSQNISKPAIGSVNEAYVGDKMLTQGVFMEREAYYVPEAKKKFLLNIPKGYYLKTGEDQKGSYYQPVNAIPDGAAFVGVQSVLITRDNSFCFVDVYFNKVCNFKNIGEKRKISVANDNSFQQTLIYSGKVGSKINVGYREFSSNLARPAFNNDVEYDLNESKTIGYKGALLEVIDANNQSITYKVLRNFNKVD</sequence>
<accession>A0ABT3NN70</accession>
<evidence type="ECO:0000313" key="2">
    <source>
        <dbReference type="EMBL" id="MCW8041019.1"/>
    </source>
</evidence>